<comment type="caution">
    <text evidence="1">The sequence shown here is derived from an EMBL/GenBank/DDBJ whole genome shotgun (WGS) entry which is preliminary data.</text>
</comment>
<evidence type="ECO:0000313" key="2">
    <source>
        <dbReference type="Proteomes" id="UP000829685"/>
    </source>
</evidence>
<protein>
    <recommendedName>
        <fullName evidence="3">O-fucosyltransferase family protein</fullName>
    </recommendedName>
</protein>
<keyword evidence="2" id="KW-1185">Reference proteome</keyword>
<proteinExistence type="predicted"/>
<gene>
    <name evidence="1" type="ORF">JX265_008494</name>
</gene>
<organism evidence="1 2">
    <name type="scientific">Neoarthrinium moseri</name>
    <dbReference type="NCBI Taxonomy" id="1658444"/>
    <lineage>
        <taxon>Eukaryota</taxon>
        <taxon>Fungi</taxon>
        <taxon>Dikarya</taxon>
        <taxon>Ascomycota</taxon>
        <taxon>Pezizomycotina</taxon>
        <taxon>Sordariomycetes</taxon>
        <taxon>Xylariomycetidae</taxon>
        <taxon>Amphisphaeriales</taxon>
        <taxon>Apiosporaceae</taxon>
        <taxon>Neoarthrinium</taxon>
    </lineage>
</organism>
<reference evidence="1" key="1">
    <citation type="submission" date="2021-03" db="EMBL/GenBank/DDBJ databases">
        <title>Revisited historic fungal species revealed as producer of novel bioactive compounds through whole genome sequencing and comparative genomics.</title>
        <authorList>
            <person name="Vignolle G.A."/>
            <person name="Hochenegger N."/>
            <person name="Mach R.L."/>
            <person name="Mach-Aigner A.R."/>
            <person name="Javad Rahimi M."/>
            <person name="Salim K.A."/>
            <person name="Chan C.M."/>
            <person name="Lim L.B.L."/>
            <person name="Cai F."/>
            <person name="Druzhinina I.S."/>
            <person name="U'Ren J.M."/>
            <person name="Derntl C."/>
        </authorList>
    </citation>
    <scope>NUCLEOTIDE SEQUENCE</scope>
    <source>
        <strain evidence="1">TUCIM 5799</strain>
    </source>
</reference>
<evidence type="ECO:0000313" key="1">
    <source>
        <dbReference type="EMBL" id="KAI1864770.1"/>
    </source>
</evidence>
<sequence length="454" mass="51395">MISGAQIPRRIAVGAAITLSLLLVWTTRLRPFPWERPAQMVYGPPDPPAHVVDYLEQAYSVAEPAPGHYQYTGLREACDHAPDADDDTPFLNCVGMVAGITSIVAQVKVCLKMAVDTGSHLVLPRMPLRSSEDLTAFNFLNDEAYMAYDEWFDADHLRRVLGRACPRMRIVHPAELEDGGGGGSIEVKHRWSVSVDQALGYRKAQSYFWAGRPFKNWFDEQYLRLRFLNNANPNKDPIKRGITVVNIDSEFLLFRITDDPTGRELHLWNDLSHLVRFREQPRQIVHNLLQKLPRPYYGVHFRVENDTIWSSLENQLKVDLDALDLAWNRFGKPGLQKPLVYLACGDQVQVEKFVEAGAARGWEVTHKWKLAKDDPATTQMINSLAFDFQGVVDMGIMVRAQFFFGITGSAFSSTIAHLRDVTGRYRGSSFDVWDDEGAASHLFFEGDTQYACCL</sequence>
<dbReference type="AlphaFoldDB" id="A0A9P9WIC2"/>
<accession>A0A9P9WIC2</accession>
<name>A0A9P9WIC2_9PEZI</name>
<dbReference type="Gene3D" id="3.40.50.11350">
    <property type="match status" value="1"/>
</dbReference>
<dbReference type="EMBL" id="JAFIMR010000023">
    <property type="protein sequence ID" value="KAI1864770.1"/>
    <property type="molecule type" value="Genomic_DNA"/>
</dbReference>
<evidence type="ECO:0008006" key="3">
    <source>
        <dbReference type="Google" id="ProtNLM"/>
    </source>
</evidence>
<dbReference type="Proteomes" id="UP000829685">
    <property type="component" value="Unassembled WGS sequence"/>
</dbReference>
<dbReference type="CDD" id="cd11296">
    <property type="entry name" value="O-FucT_like"/>
    <property type="match status" value="1"/>
</dbReference>